<evidence type="ECO:0000256" key="5">
    <source>
        <dbReference type="ARBA" id="ARBA00023049"/>
    </source>
</evidence>
<dbReference type="AlphaFoldDB" id="A0A9Q2D078"/>
<dbReference type="GO" id="GO:0004222">
    <property type="term" value="F:metalloendopeptidase activity"/>
    <property type="evidence" value="ECO:0007669"/>
    <property type="project" value="TreeGrafter"/>
</dbReference>
<keyword evidence="8" id="KW-1185">Reference proteome</keyword>
<dbReference type="InterPro" id="IPR050570">
    <property type="entry name" value="Cell_wall_metabolism_enzyme"/>
</dbReference>
<dbReference type="PANTHER" id="PTHR21666">
    <property type="entry name" value="PEPTIDASE-RELATED"/>
    <property type="match status" value="1"/>
</dbReference>
<dbReference type="Pfam" id="PF01551">
    <property type="entry name" value="Peptidase_M23"/>
    <property type="match status" value="1"/>
</dbReference>
<feature type="domain" description="M23ase beta-sheet core" evidence="6">
    <location>
        <begin position="162"/>
        <end position="255"/>
    </location>
</feature>
<comment type="catalytic activity">
    <reaction evidence="1">
        <text>Hydrolysis of the -Gly-|-Gly- bond in the pentaglycine inter-peptide link joining staphylococcal cell wall peptidoglycans.</text>
        <dbReference type="EC" id="3.4.24.75"/>
    </reaction>
</comment>
<sequence>MITPENFSENFNNENFKEIYNQTFEQFKANISKEKFVELCTIFHREANDLSMKYNNTLKVNFHRYSYMNDKKTHFLIVAFTDKNDIVGIEFHLNHKYDTDNIWTKNEYYVPLEEAVVSAGGIGIFHNYHYQSDNQRYAYDFTNMIELYQHNGAPADLEAYFAYGGDVLAPLDGTVVEVKKDLLDNRIGTVNSEEPSGNYIIIEHDNHEYSLLAHLKRNSVKVKPGDKVKAKEVIAQVGNSGATTLPHLHFQIMSGKELNKDSIRIRFKNHETLTQGDRIEEL</sequence>
<dbReference type="GO" id="GO:0006508">
    <property type="term" value="P:proteolysis"/>
    <property type="evidence" value="ECO:0007669"/>
    <property type="project" value="UniProtKB-KW"/>
</dbReference>
<evidence type="ECO:0000313" key="7">
    <source>
        <dbReference type="EMBL" id="MBB5176510.1"/>
    </source>
</evidence>
<evidence type="ECO:0000259" key="6">
    <source>
        <dbReference type="Pfam" id="PF01551"/>
    </source>
</evidence>
<name>A0A9Q2D078_9STAP</name>
<dbReference type="CDD" id="cd12797">
    <property type="entry name" value="M23_peptidase"/>
    <property type="match status" value="1"/>
</dbReference>
<keyword evidence="7" id="KW-0378">Hydrolase</keyword>
<protein>
    <recommendedName>
        <fullName evidence="4">lysostaphin</fullName>
        <ecNumber evidence="4">3.4.24.75</ecNumber>
    </recommendedName>
</protein>
<comment type="cofactor">
    <cofactor evidence="2">
        <name>Zn(2+)</name>
        <dbReference type="ChEBI" id="CHEBI:29105"/>
    </cofactor>
</comment>
<evidence type="ECO:0000313" key="8">
    <source>
        <dbReference type="Proteomes" id="UP000579136"/>
    </source>
</evidence>
<reference evidence="7 8" key="1">
    <citation type="submission" date="2020-08" db="EMBL/GenBank/DDBJ databases">
        <title>Genomic Encyclopedia of Type Strains, Phase IV (KMG-IV): sequencing the most valuable type-strain genomes for metagenomic binning, comparative biology and taxonomic classification.</title>
        <authorList>
            <person name="Goeker M."/>
        </authorList>
    </citation>
    <scope>NUCLEOTIDE SEQUENCE [LARGE SCALE GENOMIC DNA]</scope>
    <source>
        <strain evidence="7 8">DSM 19163</strain>
    </source>
</reference>
<keyword evidence="5" id="KW-0645">Protease</keyword>
<dbReference type="RefSeq" id="WP_183675119.1">
    <property type="nucleotide sequence ID" value="NZ_CBCRYX010000009.1"/>
</dbReference>
<dbReference type="Proteomes" id="UP000579136">
    <property type="component" value="Unassembled WGS sequence"/>
</dbReference>
<dbReference type="PANTHER" id="PTHR21666:SF270">
    <property type="entry name" value="MUREIN HYDROLASE ACTIVATOR ENVC"/>
    <property type="match status" value="1"/>
</dbReference>
<comment type="caution">
    <text evidence="7">The sequence shown here is derived from an EMBL/GenBank/DDBJ whole genome shotgun (WGS) entry which is preliminary data.</text>
</comment>
<comment type="similarity">
    <text evidence="3">Belongs to the peptidase M23B family.</text>
</comment>
<organism evidence="7 8">
    <name type="scientific">Nosocomiicoccus ampullae</name>
    <dbReference type="NCBI Taxonomy" id="489910"/>
    <lineage>
        <taxon>Bacteria</taxon>
        <taxon>Bacillati</taxon>
        <taxon>Bacillota</taxon>
        <taxon>Bacilli</taxon>
        <taxon>Bacillales</taxon>
        <taxon>Staphylococcaceae</taxon>
        <taxon>Nosocomiicoccus</taxon>
    </lineage>
</organism>
<keyword evidence="5" id="KW-0482">Metalloprotease</keyword>
<dbReference type="InterPro" id="IPR016047">
    <property type="entry name" value="M23ase_b-sheet_dom"/>
</dbReference>
<dbReference type="SUPFAM" id="SSF51261">
    <property type="entry name" value="Duplicated hybrid motif"/>
    <property type="match status" value="1"/>
</dbReference>
<proteinExistence type="inferred from homology"/>
<evidence type="ECO:0000256" key="2">
    <source>
        <dbReference type="ARBA" id="ARBA00001947"/>
    </source>
</evidence>
<evidence type="ECO:0000256" key="1">
    <source>
        <dbReference type="ARBA" id="ARBA00001667"/>
    </source>
</evidence>
<dbReference type="EC" id="3.4.24.75" evidence="4"/>
<gene>
    <name evidence="7" type="ORF">HNQ45_001398</name>
</gene>
<evidence type="ECO:0000256" key="4">
    <source>
        <dbReference type="ARBA" id="ARBA00012322"/>
    </source>
</evidence>
<dbReference type="EMBL" id="JACHHF010000008">
    <property type="protein sequence ID" value="MBB5176510.1"/>
    <property type="molecule type" value="Genomic_DNA"/>
</dbReference>
<evidence type="ECO:0000256" key="3">
    <source>
        <dbReference type="ARBA" id="ARBA00006646"/>
    </source>
</evidence>
<dbReference type="InterPro" id="IPR011055">
    <property type="entry name" value="Dup_hybrid_motif"/>
</dbReference>
<accession>A0A9Q2D078</accession>
<dbReference type="Gene3D" id="2.70.70.10">
    <property type="entry name" value="Glucose Permease (Domain IIA)"/>
    <property type="match status" value="1"/>
</dbReference>